<keyword evidence="3" id="KW-1185">Reference proteome</keyword>
<evidence type="ECO:0000256" key="1">
    <source>
        <dbReference type="SAM" id="MobiDB-lite"/>
    </source>
</evidence>
<protein>
    <submittedName>
        <fullName evidence="2">Uncharacterized protein</fullName>
    </submittedName>
</protein>
<sequence length="106" mass="11680">MPKFVFSAAGVFDNIINIQRRRSSSASFVLLPCKIGSSCFPGSARSCREAPGRFSGTVANRGTKRRQTEGENANTQEGFNTTCTRERRHLESERGMCRGLKGEATF</sequence>
<dbReference type="EMBL" id="JAAUHK010000195">
    <property type="protein sequence ID" value="KAF4640203.1"/>
    <property type="molecule type" value="Genomic_DNA"/>
</dbReference>
<evidence type="ECO:0000313" key="2">
    <source>
        <dbReference type="EMBL" id="KAF4640203.1"/>
    </source>
</evidence>
<evidence type="ECO:0000313" key="3">
    <source>
        <dbReference type="Proteomes" id="UP000557509"/>
    </source>
</evidence>
<feature type="region of interest" description="Disordered" evidence="1">
    <location>
        <begin position="52"/>
        <end position="77"/>
    </location>
</feature>
<accession>A0A7J6JYF5</accession>
<reference evidence="2 3" key="1">
    <citation type="submission" date="2020-03" db="EMBL/GenBank/DDBJ databases">
        <title>Genome sequence of Toxoplasma gondii RH-88 strain.</title>
        <authorList>
            <person name="Lorenzi H.A."/>
            <person name="Venepally P."/>
            <person name="Rozenberg A."/>
            <person name="Sibley D."/>
        </authorList>
    </citation>
    <scope>NUCLEOTIDE SEQUENCE [LARGE SCALE GENOMIC DNA]</scope>
    <source>
        <strain evidence="2 3">RH-88</strain>
    </source>
</reference>
<comment type="caution">
    <text evidence="2">The sequence shown here is derived from an EMBL/GenBank/DDBJ whole genome shotgun (WGS) entry which is preliminary data.</text>
</comment>
<dbReference type="AlphaFoldDB" id="A0A7J6JYF5"/>
<gene>
    <name evidence="2" type="ORF">TGRH88_041280</name>
</gene>
<proteinExistence type="predicted"/>
<dbReference type="Proteomes" id="UP000557509">
    <property type="component" value="Unassembled WGS sequence"/>
</dbReference>
<organism evidence="2 3">
    <name type="scientific">Toxoplasma gondii</name>
    <dbReference type="NCBI Taxonomy" id="5811"/>
    <lineage>
        <taxon>Eukaryota</taxon>
        <taxon>Sar</taxon>
        <taxon>Alveolata</taxon>
        <taxon>Apicomplexa</taxon>
        <taxon>Conoidasida</taxon>
        <taxon>Coccidia</taxon>
        <taxon>Eucoccidiorida</taxon>
        <taxon>Eimeriorina</taxon>
        <taxon>Sarcocystidae</taxon>
        <taxon>Toxoplasma</taxon>
    </lineage>
</organism>
<name>A0A7J6JYF5_TOXGO</name>